<gene>
    <name evidence="1" type="ORF">MLD38_032229</name>
</gene>
<comment type="caution">
    <text evidence="1">The sequence shown here is derived from an EMBL/GenBank/DDBJ whole genome shotgun (WGS) entry which is preliminary data.</text>
</comment>
<dbReference type="EMBL" id="CM042889">
    <property type="protein sequence ID" value="KAI4318539.1"/>
    <property type="molecule type" value="Genomic_DNA"/>
</dbReference>
<evidence type="ECO:0000313" key="2">
    <source>
        <dbReference type="Proteomes" id="UP001057402"/>
    </source>
</evidence>
<accession>A0ACB9M2Y9</accession>
<name>A0ACB9M2Y9_9MYRT</name>
<organism evidence="1 2">
    <name type="scientific">Melastoma candidum</name>
    <dbReference type="NCBI Taxonomy" id="119954"/>
    <lineage>
        <taxon>Eukaryota</taxon>
        <taxon>Viridiplantae</taxon>
        <taxon>Streptophyta</taxon>
        <taxon>Embryophyta</taxon>
        <taxon>Tracheophyta</taxon>
        <taxon>Spermatophyta</taxon>
        <taxon>Magnoliopsida</taxon>
        <taxon>eudicotyledons</taxon>
        <taxon>Gunneridae</taxon>
        <taxon>Pentapetalae</taxon>
        <taxon>rosids</taxon>
        <taxon>malvids</taxon>
        <taxon>Myrtales</taxon>
        <taxon>Melastomataceae</taxon>
        <taxon>Melastomatoideae</taxon>
        <taxon>Melastomateae</taxon>
        <taxon>Melastoma</taxon>
    </lineage>
</organism>
<reference evidence="2" key="1">
    <citation type="journal article" date="2023" name="Front. Plant Sci.">
        <title>Chromosomal-level genome assembly of Melastoma candidum provides insights into trichome evolution.</title>
        <authorList>
            <person name="Zhong Y."/>
            <person name="Wu W."/>
            <person name="Sun C."/>
            <person name="Zou P."/>
            <person name="Liu Y."/>
            <person name="Dai S."/>
            <person name="Zhou R."/>
        </authorList>
    </citation>
    <scope>NUCLEOTIDE SEQUENCE [LARGE SCALE GENOMIC DNA]</scope>
</reference>
<sequence length="72" mass="8213">MGHMEVNPQLLHICQYSSEGFRKVLRRHGLLKLEKIMMVLCRLESKSSKRGNSPGFSAHEKQVWVQKSSSGT</sequence>
<proteinExistence type="predicted"/>
<dbReference type="Proteomes" id="UP001057402">
    <property type="component" value="Chromosome 10"/>
</dbReference>
<protein>
    <submittedName>
        <fullName evidence="1">Uncharacterized protein</fullName>
    </submittedName>
</protein>
<keyword evidence="2" id="KW-1185">Reference proteome</keyword>
<evidence type="ECO:0000313" key="1">
    <source>
        <dbReference type="EMBL" id="KAI4318539.1"/>
    </source>
</evidence>